<name>A0ABV7D3F8_9PROT</name>
<keyword evidence="4" id="KW-0597">Phosphoprotein</keyword>
<evidence type="ECO:0000256" key="4">
    <source>
        <dbReference type="ARBA" id="ARBA00022553"/>
    </source>
</evidence>
<proteinExistence type="inferred from homology"/>
<dbReference type="CDD" id="cd16012">
    <property type="entry name" value="ALP"/>
    <property type="match status" value="1"/>
</dbReference>
<dbReference type="InterPro" id="IPR017850">
    <property type="entry name" value="Alkaline_phosphatase_core_sf"/>
</dbReference>
<dbReference type="EMBL" id="JBHRSL010000002">
    <property type="protein sequence ID" value="MFC3051254.1"/>
    <property type="molecule type" value="Genomic_DNA"/>
</dbReference>
<keyword evidence="10" id="KW-0732">Signal</keyword>
<evidence type="ECO:0000256" key="5">
    <source>
        <dbReference type="ARBA" id="ARBA00022723"/>
    </source>
</evidence>
<feature type="chain" id="PRO_5047263413" evidence="10">
    <location>
        <begin position="26"/>
        <end position="500"/>
    </location>
</feature>
<evidence type="ECO:0000256" key="9">
    <source>
        <dbReference type="RuleBase" id="RU003946"/>
    </source>
</evidence>
<keyword evidence="12" id="KW-1185">Reference proteome</keyword>
<dbReference type="InterPro" id="IPR001952">
    <property type="entry name" value="Alkaline_phosphatase"/>
</dbReference>
<dbReference type="PRINTS" id="PR00113">
    <property type="entry name" value="ALKPHPHTASE"/>
</dbReference>
<evidence type="ECO:0000256" key="6">
    <source>
        <dbReference type="ARBA" id="ARBA00022801"/>
    </source>
</evidence>
<dbReference type="PROSITE" id="PS00123">
    <property type="entry name" value="ALKALINE_PHOSPHATASE"/>
    <property type="match status" value="1"/>
</dbReference>
<dbReference type="PANTHER" id="PTHR11596:SF5">
    <property type="entry name" value="ALKALINE PHOSPHATASE"/>
    <property type="match status" value="1"/>
</dbReference>
<dbReference type="Gene3D" id="3.40.720.10">
    <property type="entry name" value="Alkaline Phosphatase, subunit A"/>
    <property type="match status" value="1"/>
</dbReference>
<accession>A0ABV7D3F8</accession>
<dbReference type="PANTHER" id="PTHR11596">
    <property type="entry name" value="ALKALINE PHOSPHATASE"/>
    <property type="match status" value="1"/>
</dbReference>
<gene>
    <name evidence="11" type="ORF">ACFOKA_04980</name>
</gene>
<evidence type="ECO:0000313" key="12">
    <source>
        <dbReference type="Proteomes" id="UP001595444"/>
    </source>
</evidence>
<evidence type="ECO:0000256" key="7">
    <source>
        <dbReference type="ARBA" id="ARBA00022833"/>
    </source>
</evidence>
<evidence type="ECO:0000256" key="8">
    <source>
        <dbReference type="ARBA" id="ARBA00022842"/>
    </source>
</evidence>
<dbReference type="Pfam" id="PF00245">
    <property type="entry name" value="Alk_phosphatase"/>
    <property type="match status" value="1"/>
</dbReference>
<keyword evidence="8" id="KW-0460">Magnesium</keyword>
<dbReference type="RefSeq" id="WP_194211765.1">
    <property type="nucleotide sequence ID" value="NZ_CP061205.1"/>
</dbReference>
<keyword evidence="7" id="KW-0862">Zinc</keyword>
<dbReference type="SMART" id="SM00098">
    <property type="entry name" value="alkPPc"/>
    <property type="match status" value="1"/>
</dbReference>
<dbReference type="InterPro" id="IPR018299">
    <property type="entry name" value="Alkaline_phosphatase_AS"/>
</dbReference>
<comment type="caution">
    <text evidence="11">The sequence shown here is derived from an EMBL/GenBank/DDBJ whole genome shotgun (WGS) entry which is preliminary data.</text>
</comment>
<evidence type="ECO:0000256" key="3">
    <source>
        <dbReference type="ARBA" id="ARBA00005984"/>
    </source>
</evidence>
<dbReference type="Proteomes" id="UP001595444">
    <property type="component" value="Unassembled WGS sequence"/>
</dbReference>
<feature type="signal peptide" evidence="10">
    <location>
        <begin position="1"/>
        <end position="25"/>
    </location>
</feature>
<protein>
    <submittedName>
        <fullName evidence="11">Alkaline phosphatase</fullName>
    </submittedName>
</protein>
<keyword evidence="5" id="KW-0479">Metal-binding</keyword>
<sequence length="500" mass="53871">MKHTHTLKAVLFSGLASICSFAVIAETNTDMKDWIGTEESWLEAGKATVDQKVAQKINTKRAKNVILFIGDGMGISTLTAGRILEGQLAGNPGEENYLSFEKFPYSALVKTYNVDSQVADSAGTATAFNTGAKTRLGVINTVPTLDRSHCDDIEHNKLTPIAAYAERAGLSTGVVSTARLTHATPAAVYANSPDRDWEADTDVPAEAKTAGCTDIASQIIETMGGNGLEVALGGGRANFLPKGTMDGKRADGKNIVKDWQSAFAGSAFVTNKAELENIDYTKTQHLLGLFSPSHMDYDDRRSADQPELAEMAESAIKMLSKNENGYFLMVEAGRIDHGHHEGNAHKALYDTVALSKAVRRTLELVDTEETLILVTADHSHTFTIAGYARRGNPIFGLVSPAALPEGELQKALDGKPYTTLGYANGPGAVKGERSELTDAETQNKDFKQQSLMPLHSETHGGEDVGLFAIGPWSHLATGTIEQNVIFHIMDHALDLRNRAK</sequence>
<comment type="cofactor">
    <cofactor evidence="2">
        <name>Zn(2+)</name>
        <dbReference type="ChEBI" id="CHEBI:29105"/>
    </cofactor>
</comment>
<organism evidence="11 12">
    <name type="scientific">Kordiimonas pumila</name>
    <dbReference type="NCBI Taxonomy" id="2161677"/>
    <lineage>
        <taxon>Bacteria</taxon>
        <taxon>Pseudomonadati</taxon>
        <taxon>Pseudomonadota</taxon>
        <taxon>Alphaproteobacteria</taxon>
        <taxon>Kordiimonadales</taxon>
        <taxon>Kordiimonadaceae</taxon>
        <taxon>Kordiimonas</taxon>
    </lineage>
</organism>
<evidence type="ECO:0000256" key="10">
    <source>
        <dbReference type="SAM" id="SignalP"/>
    </source>
</evidence>
<comment type="cofactor">
    <cofactor evidence="1">
        <name>Mg(2+)</name>
        <dbReference type="ChEBI" id="CHEBI:18420"/>
    </cofactor>
</comment>
<reference evidence="12" key="1">
    <citation type="journal article" date="2019" name="Int. J. Syst. Evol. Microbiol.">
        <title>The Global Catalogue of Microorganisms (GCM) 10K type strain sequencing project: providing services to taxonomists for standard genome sequencing and annotation.</title>
        <authorList>
            <consortium name="The Broad Institute Genomics Platform"/>
            <consortium name="The Broad Institute Genome Sequencing Center for Infectious Disease"/>
            <person name="Wu L."/>
            <person name="Ma J."/>
        </authorList>
    </citation>
    <scope>NUCLEOTIDE SEQUENCE [LARGE SCALE GENOMIC DNA]</scope>
    <source>
        <strain evidence="12">KCTC 62164</strain>
    </source>
</reference>
<evidence type="ECO:0000256" key="1">
    <source>
        <dbReference type="ARBA" id="ARBA00001946"/>
    </source>
</evidence>
<evidence type="ECO:0000256" key="2">
    <source>
        <dbReference type="ARBA" id="ARBA00001947"/>
    </source>
</evidence>
<keyword evidence="6" id="KW-0378">Hydrolase</keyword>
<comment type="similarity">
    <text evidence="3 9">Belongs to the alkaline phosphatase family.</text>
</comment>
<dbReference type="SUPFAM" id="SSF53649">
    <property type="entry name" value="Alkaline phosphatase-like"/>
    <property type="match status" value="1"/>
</dbReference>
<evidence type="ECO:0000313" key="11">
    <source>
        <dbReference type="EMBL" id="MFC3051254.1"/>
    </source>
</evidence>